<evidence type="ECO:0000313" key="2">
    <source>
        <dbReference type="Proteomes" id="UP000631670"/>
    </source>
</evidence>
<comment type="caution">
    <text evidence="1">The sequence shown here is derived from an EMBL/GenBank/DDBJ whole genome shotgun (WGS) entry which is preliminary data.</text>
</comment>
<evidence type="ECO:0000313" key="1">
    <source>
        <dbReference type="EMBL" id="MBE1493986.1"/>
    </source>
</evidence>
<name>A0ABR9HST1_9PSEU</name>
<sequence length="205" mass="21738">MLVLEPVIDAADATGFTFWPVAARVGRSFVHMSAGMSPLEVGTVMAALQPQGSDASAAHPRDAVAVLQAIIETDCLIAAGGLLARDSQTGVAIPPSCCCGLEGWREWTTVPHGGQPWLGHSPAPWVEHLDNAVRIWPDGGLGEAPPPIERAITAPLDIVTAQLHSTHQDLLGFLDAATQWAHEFAPGMVWDLVAKLDDSFAITER</sequence>
<dbReference type="Proteomes" id="UP000631670">
    <property type="component" value="Unassembled WGS sequence"/>
</dbReference>
<organism evidence="1 2">
    <name type="scientific">Amycolatopsis lexingtonensis</name>
    <dbReference type="NCBI Taxonomy" id="218822"/>
    <lineage>
        <taxon>Bacteria</taxon>
        <taxon>Bacillati</taxon>
        <taxon>Actinomycetota</taxon>
        <taxon>Actinomycetes</taxon>
        <taxon>Pseudonocardiales</taxon>
        <taxon>Pseudonocardiaceae</taxon>
        <taxon>Amycolatopsis</taxon>
    </lineage>
</organism>
<protein>
    <submittedName>
        <fullName evidence="1">Uncharacterized protein</fullName>
    </submittedName>
</protein>
<reference evidence="1 2" key="1">
    <citation type="submission" date="2020-10" db="EMBL/GenBank/DDBJ databases">
        <title>Sequencing the genomes of 1000 actinobacteria strains.</title>
        <authorList>
            <person name="Klenk H.-P."/>
        </authorList>
    </citation>
    <scope>NUCLEOTIDE SEQUENCE [LARGE SCALE GENOMIC DNA]</scope>
    <source>
        <strain evidence="1 2">DSM 44653</strain>
    </source>
</reference>
<proteinExistence type="predicted"/>
<keyword evidence="2" id="KW-1185">Reference proteome</keyword>
<dbReference type="EMBL" id="JADBEG010000001">
    <property type="protein sequence ID" value="MBE1493986.1"/>
    <property type="molecule type" value="Genomic_DNA"/>
</dbReference>
<accession>A0ABR9HST1</accession>
<dbReference type="RefSeq" id="WP_086862511.1">
    <property type="nucleotide sequence ID" value="NZ_JADBEG010000001.1"/>
</dbReference>
<gene>
    <name evidence="1" type="ORF">H4696_001086</name>
</gene>